<evidence type="ECO:0000313" key="2">
    <source>
        <dbReference type="EMBL" id="ORZ39958.1"/>
    </source>
</evidence>
<dbReference type="EMBL" id="MCFL01000004">
    <property type="protein sequence ID" value="ORZ39958.1"/>
    <property type="molecule type" value="Genomic_DNA"/>
</dbReference>
<name>A0A1Y2HZD4_9FUNG</name>
<keyword evidence="1" id="KW-1133">Transmembrane helix</keyword>
<dbReference type="AlphaFoldDB" id="A0A1Y2HZD4"/>
<keyword evidence="3" id="KW-1185">Reference proteome</keyword>
<keyword evidence="1" id="KW-0472">Membrane</keyword>
<keyword evidence="1" id="KW-0812">Transmembrane</keyword>
<evidence type="ECO:0000313" key="3">
    <source>
        <dbReference type="Proteomes" id="UP000193411"/>
    </source>
</evidence>
<protein>
    <submittedName>
        <fullName evidence="2">Uncharacterized protein</fullName>
    </submittedName>
</protein>
<accession>A0A1Y2HZD4</accession>
<organism evidence="2 3">
    <name type="scientific">Catenaria anguillulae PL171</name>
    <dbReference type="NCBI Taxonomy" id="765915"/>
    <lineage>
        <taxon>Eukaryota</taxon>
        <taxon>Fungi</taxon>
        <taxon>Fungi incertae sedis</taxon>
        <taxon>Blastocladiomycota</taxon>
        <taxon>Blastocladiomycetes</taxon>
        <taxon>Blastocladiales</taxon>
        <taxon>Catenariaceae</taxon>
        <taxon>Catenaria</taxon>
    </lineage>
</organism>
<sequence>MKTRYINEATMVTPGKAHMFHRVRWSRWRLINTFIGGLLVVLMCTYLLAPGDTLILNDGLAPNNQQQSPPPLNAIYPATSLSKEEEAMFGQYQAVGLGNDTLEETYAPITRKYVSPPNGDIYSTFGVVMASFSPHAKFLSRFFDSMAKFCRDCHLVRIMVIVPSNEVDLFSDLRIKHISKLPGLEMIPFTQVFPALNETLAVNTPGWPDGWMGWTEERLLKDKDRLLLQV</sequence>
<proteinExistence type="predicted"/>
<evidence type="ECO:0000256" key="1">
    <source>
        <dbReference type="SAM" id="Phobius"/>
    </source>
</evidence>
<comment type="caution">
    <text evidence="2">The sequence shown here is derived from an EMBL/GenBank/DDBJ whole genome shotgun (WGS) entry which is preliminary data.</text>
</comment>
<feature type="transmembrane region" description="Helical" evidence="1">
    <location>
        <begin position="30"/>
        <end position="49"/>
    </location>
</feature>
<reference evidence="2 3" key="1">
    <citation type="submission" date="2016-07" db="EMBL/GenBank/DDBJ databases">
        <title>Pervasive Adenine N6-methylation of Active Genes in Fungi.</title>
        <authorList>
            <consortium name="DOE Joint Genome Institute"/>
            <person name="Mondo S.J."/>
            <person name="Dannebaum R.O."/>
            <person name="Kuo R.C."/>
            <person name="Labutti K."/>
            <person name="Haridas S."/>
            <person name="Kuo A."/>
            <person name="Salamov A."/>
            <person name="Ahrendt S.R."/>
            <person name="Lipzen A."/>
            <person name="Sullivan W."/>
            <person name="Andreopoulos W.B."/>
            <person name="Clum A."/>
            <person name="Lindquist E."/>
            <person name="Daum C."/>
            <person name="Ramamoorthy G.K."/>
            <person name="Gryganskyi A."/>
            <person name="Culley D."/>
            <person name="Magnuson J.K."/>
            <person name="James T.Y."/>
            <person name="O'Malley M.A."/>
            <person name="Stajich J.E."/>
            <person name="Spatafora J.W."/>
            <person name="Visel A."/>
            <person name="Grigoriev I.V."/>
        </authorList>
    </citation>
    <scope>NUCLEOTIDE SEQUENCE [LARGE SCALE GENOMIC DNA]</scope>
    <source>
        <strain evidence="2 3">PL171</strain>
    </source>
</reference>
<dbReference type="Proteomes" id="UP000193411">
    <property type="component" value="Unassembled WGS sequence"/>
</dbReference>
<gene>
    <name evidence="2" type="ORF">BCR44DRAFT_192719</name>
</gene>